<keyword evidence="2" id="KW-1185">Reference proteome</keyword>
<dbReference type="Proteomes" id="UP000886998">
    <property type="component" value="Unassembled WGS sequence"/>
</dbReference>
<name>A0A8X7CAF5_9ARAC</name>
<evidence type="ECO:0000313" key="2">
    <source>
        <dbReference type="Proteomes" id="UP000886998"/>
    </source>
</evidence>
<sequence length="115" mass="13190">MGGIDHLDRTISFDRQNEVRNQEMDSMSHSTYDRLYHVKCMARTQYSKYLIHGLLKKPSLTPSLAEDENDEPLLNAELRLAFHIKQLITMKLGTCLKWLGIGIIEVGTGMRSTRP</sequence>
<evidence type="ECO:0000313" key="1">
    <source>
        <dbReference type="EMBL" id="GFY63964.1"/>
    </source>
</evidence>
<dbReference type="EMBL" id="BMAV01015019">
    <property type="protein sequence ID" value="GFY63964.1"/>
    <property type="molecule type" value="Genomic_DNA"/>
</dbReference>
<protein>
    <submittedName>
        <fullName evidence="1">Uncharacterized protein</fullName>
    </submittedName>
</protein>
<proteinExistence type="predicted"/>
<comment type="caution">
    <text evidence="1">The sequence shown here is derived from an EMBL/GenBank/DDBJ whole genome shotgun (WGS) entry which is preliminary data.</text>
</comment>
<reference evidence="1" key="1">
    <citation type="submission" date="2020-08" db="EMBL/GenBank/DDBJ databases">
        <title>Multicomponent nature underlies the extraordinary mechanical properties of spider dragline silk.</title>
        <authorList>
            <person name="Kono N."/>
            <person name="Nakamura H."/>
            <person name="Mori M."/>
            <person name="Yoshida Y."/>
            <person name="Ohtoshi R."/>
            <person name="Malay A.D."/>
            <person name="Moran D.A.P."/>
            <person name="Tomita M."/>
            <person name="Numata K."/>
            <person name="Arakawa K."/>
        </authorList>
    </citation>
    <scope>NUCLEOTIDE SEQUENCE</scope>
</reference>
<dbReference type="OrthoDB" id="118105at2759"/>
<organism evidence="1 2">
    <name type="scientific">Trichonephila inaurata madagascariensis</name>
    <dbReference type="NCBI Taxonomy" id="2747483"/>
    <lineage>
        <taxon>Eukaryota</taxon>
        <taxon>Metazoa</taxon>
        <taxon>Ecdysozoa</taxon>
        <taxon>Arthropoda</taxon>
        <taxon>Chelicerata</taxon>
        <taxon>Arachnida</taxon>
        <taxon>Araneae</taxon>
        <taxon>Araneomorphae</taxon>
        <taxon>Entelegynae</taxon>
        <taxon>Araneoidea</taxon>
        <taxon>Nephilidae</taxon>
        <taxon>Trichonephila</taxon>
        <taxon>Trichonephila inaurata</taxon>
    </lineage>
</organism>
<gene>
    <name evidence="1" type="ORF">TNIN_286521</name>
</gene>
<accession>A0A8X7CAF5</accession>
<dbReference type="AlphaFoldDB" id="A0A8X7CAF5"/>